<dbReference type="InterPro" id="IPR005802">
    <property type="entry name" value="ADC_synth_comp_1"/>
</dbReference>
<evidence type="ECO:0000313" key="5">
    <source>
        <dbReference type="EMBL" id="EAU43142.1"/>
    </source>
</evidence>
<dbReference type="InterPro" id="IPR006805">
    <property type="entry name" value="Anth_synth_I_N"/>
</dbReference>
<dbReference type="SUPFAM" id="SSF56322">
    <property type="entry name" value="ADC synthase"/>
    <property type="match status" value="1"/>
</dbReference>
<dbReference type="InterPro" id="IPR019999">
    <property type="entry name" value="Anth_synth_I-like"/>
</dbReference>
<evidence type="ECO:0000313" key="6">
    <source>
        <dbReference type="Proteomes" id="UP000004310"/>
    </source>
</evidence>
<dbReference type="PRINTS" id="PR00095">
    <property type="entry name" value="ANTSNTHASEI"/>
</dbReference>
<dbReference type="Proteomes" id="UP000004310">
    <property type="component" value="Unassembled WGS sequence"/>
</dbReference>
<evidence type="ECO:0000259" key="3">
    <source>
        <dbReference type="Pfam" id="PF00425"/>
    </source>
</evidence>
<dbReference type="EC" id="2.6.1.85" evidence="1"/>
<dbReference type="GO" id="GO:0046820">
    <property type="term" value="F:4-amino-4-deoxychorismate synthase activity"/>
    <property type="evidence" value="ECO:0007669"/>
    <property type="project" value="UniProtKB-EC"/>
</dbReference>
<accession>Q0G5C2</accession>
<dbReference type="AlphaFoldDB" id="Q0G5C2"/>
<keyword evidence="2" id="KW-0808">Transferase</keyword>
<evidence type="ECO:0000256" key="1">
    <source>
        <dbReference type="ARBA" id="ARBA00013139"/>
    </source>
</evidence>
<dbReference type="EMBL" id="AATP01000001">
    <property type="protein sequence ID" value="EAU43142.1"/>
    <property type="molecule type" value="Genomic_DNA"/>
</dbReference>
<dbReference type="Pfam" id="PF04715">
    <property type="entry name" value="Anth_synt_I_N"/>
    <property type="match status" value="1"/>
</dbReference>
<reference evidence="5 6" key="1">
    <citation type="journal article" date="2010" name="J. Bacteriol.">
        <title>Genome sequence of Fulvimarina pelagi HTCC2506T, a Mn(II)-oxidizing alphaproteobacterium possessing an aerobic anoxygenic photosynthetic gene cluster and Xanthorhodopsin.</title>
        <authorList>
            <person name="Kang I."/>
            <person name="Oh H.M."/>
            <person name="Lim S.I."/>
            <person name="Ferriera S."/>
            <person name="Giovannoni S.J."/>
            <person name="Cho J.C."/>
        </authorList>
    </citation>
    <scope>NUCLEOTIDE SEQUENCE [LARGE SCALE GENOMIC DNA]</scope>
    <source>
        <strain evidence="5 6">HTCC2506</strain>
    </source>
</reference>
<dbReference type="GO" id="GO:0009396">
    <property type="term" value="P:folic acid-containing compound biosynthetic process"/>
    <property type="evidence" value="ECO:0007669"/>
    <property type="project" value="InterPro"/>
</dbReference>
<name>Q0G5C2_9HYPH</name>
<evidence type="ECO:0000259" key="4">
    <source>
        <dbReference type="Pfam" id="PF04715"/>
    </source>
</evidence>
<dbReference type="HOGENOM" id="CLU_006493_7_2_5"/>
<dbReference type="STRING" id="217511.GCA_001463845_00734"/>
<proteinExistence type="predicted"/>
<dbReference type="PANTHER" id="PTHR11236">
    <property type="entry name" value="AMINOBENZOATE/ANTHRANILATE SYNTHASE"/>
    <property type="match status" value="1"/>
</dbReference>
<dbReference type="Pfam" id="PF00425">
    <property type="entry name" value="Chorismate_bind"/>
    <property type="match status" value="1"/>
</dbReference>
<feature type="domain" description="Chorismate-utilising enzyme C-terminal" evidence="3">
    <location>
        <begin position="197"/>
        <end position="452"/>
    </location>
</feature>
<organism evidence="5 6">
    <name type="scientific">Fulvimarina pelagi HTCC2506</name>
    <dbReference type="NCBI Taxonomy" id="314231"/>
    <lineage>
        <taxon>Bacteria</taxon>
        <taxon>Pseudomonadati</taxon>
        <taxon>Pseudomonadota</taxon>
        <taxon>Alphaproteobacteria</taxon>
        <taxon>Hyphomicrobiales</taxon>
        <taxon>Aurantimonadaceae</taxon>
        <taxon>Fulvimarina</taxon>
    </lineage>
</organism>
<dbReference type="eggNOG" id="COG0147">
    <property type="taxonomic scope" value="Bacteria"/>
</dbReference>
<protein>
    <recommendedName>
        <fullName evidence="1">aminodeoxychorismate synthase</fullName>
        <ecNumber evidence="1">2.6.1.85</ecNumber>
    </recommendedName>
</protein>
<dbReference type="InterPro" id="IPR005801">
    <property type="entry name" value="ADC_synthase"/>
</dbReference>
<keyword evidence="6" id="KW-1185">Reference proteome</keyword>
<comment type="caution">
    <text evidence="5">The sequence shown here is derived from an EMBL/GenBank/DDBJ whole genome shotgun (WGS) entry which is preliminary data.</text>
</comment>
<dbReference type="NCBIfam" id="TIGR00553">
    <property type="entry name" value="pabB"/>
    <property type="match status" value="1"/>
</dbReference>
<sequence>MEMTTPTVTEIAWQDPFDAARRLYRFGGLSFLDSAMAHEVLGRYSFVAARPFAVFTVDAIGPALSGERIDAAPLQALKGVLARLAMPTVEGGPPFQGGAMGYIAYEFAHHLENLDQPPDFDPVKPSMVFPLYDVVLAFDHATKKATCFSSGQPAKGSERQRQAELRAADILAALETPLEELPPIPKGFDWRSNFFAKDYEKAIEATREYVLAGDIFQANIAQTFTSHLPQGFDPLALYSRLRRTNAAPFGAFLDCGETVVASSSPERFLSLTPSGHVETRPIKGTAKRADDPAEDAALSAELEASEKDRAENVMIVDLMRNDLARVCEVDSIEVPVLCGLETYAAVHHLVSVVTGQLQADLGLAELIGATFPGGSITGAPKIRAMDIISEIEKARRGPYCGSIGYIGFNGAMDLNIAIRTVTFEDGVARLAAGGGITVLSDPKAEYEETFTKAQRVFAAFEDER</sequence>
<dbReference type="PANTHER" id="PTHR11236:SF50">
    <property type="entry name" value="AMINODEOXYCHORISMATE SYNTHASE COMPONENT 1"/>
    <property type="match status" value="1"/>
</dbReference>
<dbReference type="InterPro" id="IPR015890">
    <property type="entry name" value="Chorismate_C"/>
</dbReference>
<feature type="domain" description="Anthranilate synthase component I N-terminal" evidence="4">
    <location>
        <begin position="14"/>
        <end position="146"/>
    </location>
</feature>
<dbReference type="Gene3D" id="3.60.120.10">
    <property type="entry name" value="Anthranilate synthase"/>
    <property type="match status" value="1"/>
</dbReference>
<gene>
    <name evidence="5" type="ORF">FP2506_09871</name>
</gene>
<evidence type="ECO:0000256" key="2">
    <source>
        <dbReference type="ARBA" id="ARBA00022679"/>
    </source>
</evidence>
<dbReference type="GO" id="GO:0000162">
    <property type="term" value="P:L-tryptophan biosynthetic process"/>
    <property type="evidence" value="ECO:0007669"/>
    <property type="project" value="TreeGrafter"/>
</dbReference>